<dbReference type="InterPro" id="IPR050126">
    <property type="entry name" value="Ap4A_hydrolase"/>
</dbReference>
<organism evidence="2 3">
    <name type="scientific">Donghicola mangrovi</name>
    <dbReference type="NCBI Taxonomy" id="2729614"/>
    <lineage>
        <taxon>Bacteria</taxon>
        <taxon>Pseudomonadati</taxon>
        <taxon>Pseudomonadota</taxon>
        <taxon>Alphaproteobacteria</taxon>
        <taxon>Rhodobacterales</taxon>
        <taxon>Roseobacteraceae</taxon>
        <taxon>Donghicola</taxon>
    </lineage>
</organism>
<proteinExistence type="predicted"/>
<comment type="caution">
    <text evidence="2">The sequence shown here is derived from an EMBL/GenBank/DDBJ whole genome shotgun (WGS) entry which is preliminary data.</text>
</comment>
<dbReference type="Pfam" id="PF00149">
    <property type="entry name" value="Metallophos"/>
    <property type="match status" value="1"/>
</dbReference>
<evidence type="ECO:0000313" key="3">
    <source>
        <dbReference type="Proteomes" id="UP000592216"/>
    </source>
</evidence>
<dbReference type="AlphaFoldDB" id="A0A850Q0I0"/>
<dbReference type="GO" id="GO:0008803">
    <property type="term" value="F:bis(5'-nucleosyl)-tetraphosphatase (symmetrical) activity"/>
    <property type="evidence" value="ECO:0007669"/>
    <property type="project" value="TreeGrafter"/>
</dbReference>
<reference evidence="2 3" key="1">
    <citation type="submission" date="2020-04" db="EMBL/GenBank/DDBJ databases">
        <title>Donghicola sp., a member of the Rhodobacteraceae family isolated from mangrove forest in Thailand.</title>
        <authorList>
            <person name="Charoenyingcharoen P."/>
            <person name="Yukphan P."/>
        </authorList>
    </citation>
    <scope>NUCLEOTIDE SEQUENCE [LARGE SCALE GENOMIC DNA]</scope>
    <source>
        <strain evidence="2 3">B5-SW-15</strain>
    </source>
</reference>
<dbReference type="InterPro" id="IPR029052">
    <property type="entry name" value="Metallo-depent_PP-like"/>
</dbReference>
<dbReference type="EMBL" id="JABCJE010000001">
    <property type="protein sequence ID" value="NVO22504.1"/>
    <property type="molecule type" value="Genomic_DNA"/>
</dbReference>
<dbReference type="Gene3D" id="3.60.21.10">
    <property type="match status" value="1"/>
</dbReference>
<name>A0A850Q0I0_9RHOB</name>
<dbReference type="GO" id="GO:0005737">
    <property type="term" value="C:cytoplasm"/>
    <property type="evidence" value="ECO:0007669"/>
    <property type="project" value="TreeGrafter"/>
</dbReference>
<dbReference type="RefSeq" id="WP_177156734.1">
    <property type="nucleotide sequence ID" value="NZ_JABCJE010000001.1"/>
</dbReference>
<dbReference type="Proteomes" id="UP000592216">
    <property type="component" value="Unassembled WGS sequence"/>
</dbReference>
<protein>
    <submittedName>
        <fullName evidence="2">Serine/threonine protein phosphatase</fullName>
    </submittedName>
</protein>
<sequence length="247" mass="27873">MRSYAIGDIHGHLDKLQAVHRLIEADRALTGDHDAPVVHLGDFADRGPDVRGVIDYVRDGVQAGQPWVNILGNHDRMMWYFLQPVEQPDPLRNDLHWLMLDINIGGRKTLASYGVDVSDDRPVWEIHAEGRAKVPAEDLHFITQLKEYHWQGDHYFVHAGVRPNVPLDKQAQDDLVWIRGDFHDHKDPFGPLIIHGHTVIDNVTHYGNRLNVDTGAAYGGPISAVVIEGRDVWQLTEDGRVPVAVQQ</sequence>
<dbReference type="PANTHER" id="PTHR42850">
    <property type="entry name" value="METALLOPHOSPHOESTERASE"/>
    <property type="match status" value="1"/>
</dbReference>
<dbReference type="PANTHER" id="PTHR42850:SF4">
    <property type="entry name" value="ZINC-DEPENDENT ENDOPOLYPHOSPHATASE"/>
    <property type="match status" value="1"/>
</dbReference>
<dbReference type="InterPro" id="IPR004843">
    <property type="entry name" value="Calcineurin-like_PHP"/>
</dbReference>
<dbReference type="GO" id="GO:0016791">
    <property type="term" value="F:phosphatase activity"/>
    <property type="evidence" value="ECO:0007669"/>
    <property type="project" value="TreeGrafter"/>
</dbReference>
<dbReference type="GO" id="GO:0110154">
    <property type="term" value="P:RNA decapping"/>
    <property type="evidence" value="ECO:0007669"/>
    <property type="project" value="TreeGrafter"/>
</dbReference>
<dbReference type="SUPFAM" id="SSF56300">
    <property type="entry name" value="Metallo-dependent phosphatases"/>
    <property type="match status" value="1"/>
</dbReference>
<evidence type="ECO:0000313" key="2">
    <source>
        <dbReference type="EMBL" id="NVO22504.1"/>
    </source>
</evidence>
<evidence type="ECO:0000259" key="1">
    <source>
        <dbReference type="Pfam" id="PF00149"/>
    </source>
</evidence>
<gene>
    <name evidence="2" type="ORF">HJ536_03965</name>
</gene>
<feature type="domain" description="Calcineurin-like phosphoesterase" evidence="1">
    <location>
        <begin position="1"/>
        <end position="199"/>
    </location>
</feature>
<accession>A0A850Q0I0</accession>